<dbReference type="Proteomes" id="UP000268535">
    <property type="component" value="Unassembled WGS sequence"/>
</dbReference>
<dbReference type="AlphaFoldDB" id="A0A4P9WXE4"/>
<evidence type="ECO:0000313" key="2">
    <source>
        <dbReference type="Proteomes" id="UP000268535"/>
    </source>
</evidence>
<evidence type="ECO:0000313" key="1">
    <source>
        <dbReference type="EMBL" id="RKO96110.1"/>
    </source>
</evidence>
<protein>
    <submittedName>
        <fullName evidence="1">Uncharacterized protein</fullName>
    </submittedName>
</protein>
<organism evidence="1 2">
    <name type="scientific">Caulochytrium protostelioides</name>
    <dbReference type="NCBI Taxonomy" id="1555241"/>
    <lineage>
        <taxon>Eukaryota</taxon>
        <taxon>Fungi</taxon>
        <taxon>Fungi incertae sedis</taxon>
        <taxon>Chytridiomycota</taxon>
        <taxon>Chytridiomycota incertae sedis</taxon>
        <taxon>Chytridiomycetes</taxon>
        <taxon>Caulochytriales</taxon>
        <taxon>Caulochytriaceae</taxon>
        <taxon>Caulochytrium</taxon>
    </lineage>
</organism>
<accession>A0A4P9WXE4</accession>
<proteinExistence type="predicted"/>
<sequence>MRRKCPCPMKKFANYGLPTDTSPTWCAQCPDKPAEAENIVSRKCPCAAKKCANFGLPADMQPTWCTECPDRPAAAVNVVSSRRLASWCNSIVGATSLRSYCKKCFTHLFPGDSISRNYLVKKRTI</sequence>
<name>A0A4P9WXE4_9FUNG</name>
<reference evidence="2" key="1">
    <citation type="journal article" date="2018" name="Nat. Microbiol.">
        <title>Leveraging single-cell genomics to expand the fungal tree of life.</title>
        <authorList>
            <person name="Ahrendt S.R."/>
            <person name="Quandt C.A."/>
            <person name="Ciobanu D."/>
            <person name="Clum A."/>
            <person name="Salamov A."/>
            <person name="Andreopoulos B."/>
            <person name="Cheng J.F."/>
            <person name="Woyke T."/>
            <person name="Pelin A."/>
            <person name="Henrissat B."/>
            <person name="Reynolds N.K."/>
            <person name="Benny G.L."/>
            <person name="Smith M.E."/>
            <person name="James T.Y."/>
            <person name="Grigoriev I.V."/>
        </authorList>
    </citation>
    <scope>NUCLEOTIDE SEQUENCE [LARGE SCALE GENOMIC DNA]</scope>
    <source>
        <strain evidence="2">ATCC 52028</strain>
    </source>
</reference>
<dbReference type="EMBL" id="ML010355">
    <property type="protein sequence ID" value="RKO96110.1"/>
    <property type="molecule type" value="Genomic_DNA"/>
</dbReference>
<gene>
    <name evidence="1" type="ORF">CAUPRSCDRAFT_12189</name>
</gene>